<dbReference type="EMBL" id="BMAT01010042">
    <property type="protein sequence ID" value="GFS18959.1"/>
    <property type="molecule type" value="Genomic_DNA"/>
</dbReference>
<reference evidence="1 2" key="1">
    <citation type="journal article" date="2021" name="Elife">
        <title>Chloroplast acquisition without the gene transfer in kleptoplastic sea slugs, Plakobranchus ocellatus.</title>
        <authorList>
            <person name="Maeda T."/>
            <person name="Takahashi S."/>
            <person name="Yoshida T."/>
            <person name="Shimamura S."/>
            <person name="Takaki Y."/>
            <person name="Nagai Y."/>
            <person name="Toyoda A."/>
            <person name="Suzuki Y."/>
            <person name="Arimoto A."/>
            <person name="Ishii H."/>
            <person name="Satoh N."/>
            <person name="Nishiyama T."/>
            <person name="Hasebe M."/>
            <person name="Maruyama T."/>
            <person name="Minagawa J."/>
            <person name="Obokata J."/>
            <person name="Shigenobu S."/>
        </authorList>
    </citation>
    <scope>NUCLEOTIDE SEQUENCE [LARGE SCALE GENOMIC DNA]</scope>
</reference>
<evidence type="ECO:0008006" key="3">
    <source>
        <dbReference type="Google" id="ProtNLM"/>
    </source>
</evidence>
<protein>
    <recommendedName>
        <fullName evidence="3">Peptidase S1 domain-containing protein</fullName>
    </recommendedName>
</protein>
<dbReference type="Proteomes" id="UP000762676">
    <property type="component" value="Unassembled WGS sequence"/>
</dbReference>
<accession>A0AAV4J856</accession>
<dbReference type="AlphaFoldDB" id="A0AAV4J856"/>
<evidence type="ECO:0000313" key="1">
    <source>
        <dbReference type="EMBL" id="GFS18959.1"/>
    </source>
</evidence>
<dbReference type="InterPro" id="IPR009003">
    <property type="entry name" value="Peptidase_S1_PA"/>
</dbReference>
<keyword evidence="2" id="KW-1185">Reference proteome</keyword>
<organism evidence="1 2">
    <name type="scientific">Elysia marginata</name>
    <dbReference type="NCBI Taxonomy" id="1093978"/>
    <lineage>
        <taxon>Eukaryota</taxon>
        <taxon>Metazoa</taxon>
        <taxon>Spiralia</taxon>
        <taxon>Lophotrochozoa</taxon>
        <taxon>Mollusca</taxon>
        <taxon>Gastropoda</taxon>
        <taxon>Heterobranchia</taxon>
        <taxon>Euthyneura</taxon>
        <taxon>Panpulmonata</taxon>
        <taxon>Sacoglossa</taxon>
        <taxon>Placobranchoidea</taxon>
        <taxon>Plakobranchidae</taxon>
        <taxon>Elysia</taxon>
    </lineage>
</organism>
<proteinExistence type="predicted"/>
<name>A0AAV4J856_9GAST</name>
<dbReference type="SUPFAM" id="SSF50494">
    <property type="entry name" value="Trypsin-like serine proteases"/>
    <property type="match status" value="1"/>
</dbReference>
<sequence>MLSWKYCKKNPGYEKFICSQYFIDNSLPRLESDKKRKVFRSLIDLTIRLRVSRTSLGRPAGDEIATYRGTDTPRLGTGFICGSRRPVYDKRCFCRTCCGKIARKKWRFDVRTACHVVYNTEEAERTTIDLFYDDDMSDKDERMKFVYGAKMLESESDTDWCKLLFVTCDKHVGERIMSAVTCWLDDELLKPQDLLNMGLLPSCDKNCKPVLIVSHAHGQPKKITVGELKSPDEERPRIHYSTPTCPGSSGAPVFVYDSIIGNFSYVMWVLPVHNGSFDKTSTHSCNHQLNDETALEEQLNYGQEGW</sequence>
<evidence type="ECO:0000313" key="2">
    <source>
        <dbReference type="Proteomes" id="UP000762676"/>
    </source>
</evidence>
<comment type="caution">
    <text evidence="1">The sequence shown here is derived from an EMBL/GenBank/DDBJ whole genome shotgun (WGS) entry which is preliminary data.</text>
</comment>
<gene>
    <name evidence="1" type="ORF">ElyMa_005019900</name>
</gene>